<name>A0A0T9QM11_9GAMM</name>
<reference evidence="2 4" key="1">
    <citation type="journal article" date="2014" name="Genome Announc.">
        <title>Genome Sequence of Yersinia similis Y228T, a Member of the Yersinia pseudotuberculosis Complex.</title>
        <authorList>
            <person name="Sprague L.D."/>
            <person name="Neubauer H."/>
        </authorList>
    </citation>
    <scope>NUCLEOTIDE SEQUENCE [LARGE SCALE GENOMIC DNA]</scope>
    <source>
        <strain evidence="2 4">228</strain>
    </source>
</reference>
<dbReference type="GeneID" id="96662252"/>
<evidence type="ECO:0000313" key="3">
    <source>
        <dbReference type="EMBL" id="CNI17334.1"/>
    </source>
</evidence>
<dbReference type="Proteomes" id="UP000038204">
    <property type="component" value="Unassembled WGS sequence"/>
</dbReference>
<dbReference type="AlphaFoldDB" id="A0A0T9QM11"/>
<accession>A0A0T9QM11</accession>
<keyword evidence="1" id="KW-1133">Transmembrane helix</keyword>
<dbReference type="KEGG" id="ysi:BF17_00855"/>
<keyword evidence="4" id="KW-1185">Reference proteome</keyword>
<evidence type="ECO:0000313" key="4">
    <source>
        <dbReference type="Proteomes" id="UP000019439"/>
    </source>
</evidence>
<organism evidence="3 5">
    <name type="scientific">Yersinia similis</name>
    <dbReference type="NCBI Taxonomy" id="367190"/>
    <lineage>
        <taxon>Bacteria</taxon>
        <taxon>Pseudomonadati</taxon>
        <taxon>Pseudomonadota</taxon>
        <taxon>Gammaproteobacteria</taxon>
        <taxon>Enterobacterales</taxon>
        <taxon>Yersiniaceae</taxon>
        <taxon>Yersinia</taxon>
    </lineage>
</organism>
<protein>
    <submittedName>
        <fullName evidence="2">Membrane protein</fullName>
    </submittedName>
</protein>
<gene>
    <name evidence="2" type="ORF">BF17_00855</name>
    <name evidence="3" type="ORF">ERS008667_02633</name>
</gene>
<keyword evidence="1" id="KW-0812">Transmembrane</keyword>
<dbReference type="Proteomes" id="UP000019439">
    <property type="component" value="Chromosome"/>
</dbReference>
<dbReference type="EMBL" id="CQBK01000018">
    <property type="protein sequence ID" value="CNI17334.1"/>
    <property type="molecule type" value="Genomic_DNA"/>
</dbReference>
<dbReference type="PATRIC" id="fig|367190.3.peg.109"/>
<feature type="transmembrane region" description="Helical" evidence="1">
    <location>
        <begin position="50"/>
        <end position="71"/>
    </location>
</feature>
<dbReference type="EMBL" id="CP007230">
    <property type="protein sequence ID" value="AHK18072.1"/>
    <property type="molecule type" value="Genomic_DNA"/>
</dbReference>
<evidence type="ECO:0000256" key="1">
    <source>
        <dbReference type="SAM" id="Phobius"/>
    </source>
</evidence>
<evidence type="ECO:0000313" key="5">
    <source>
        <dbReference type="Proteomes" id="UP000038204"/>
    </source>
</evidence>
<keyword evidence="1" id="KW-0472">Membrane</keyword>
<sequence length="284" mass="32708">MIDEGKILSRHEMRNENSWITITIIIAILVFSTVIITLALTTSIFLTPSIFSILCVAIAAISLSGLLYLHLHENPEFTYFLYENGVRVFNHNNMEIYFIPFDKIKYIYKYNTGINPNGRIHAMAFRTSKSQPWNVIINNINNAYPLINTIIHQQIMRIGVINLNSLSHGETLEFDIIKKEEGWLKRMIYHGEIKTGIGRMNTHQMDTSSLSLSAHTLITINGIINIENIFRIETLQEAFYEKIRLLDTQGNIIFSIDYSDLINADLFIALIKHMIQNRIPAYNT</sequence>
<reference evidence="3 5" key="2">
    <citation type="submission" date="2015-03" db="EMBL/GenBank/DDBJ databases">
        <authorList>
            <person name="Murphy D."/>
        </authorList>
    </citation>
    <scope>NUCLEOTIDE SEQUENCE [LARGE SCALE GENOMIC DNA]</scope>
    <source>
        <strain evidence="3 5">Y233</strain>
    </source>
</reference>
<proteinExistence type="predicted"/>
<evidence type="ECO:0000313" key="2">
    <source>
        <dbReference type="EMBL" id="AHK18072.1"/>
    </source>
</evidence>
<feature type="transmembrane region" description="Helical" evidence="1">
    <location>
        <begin position="20"/>
        <end position="44"/>
    </location>
</feature>
<dbReference type="RefSeq" id="WP_025380898.1">
    <property type="nucleotide sequence ID" value="NZ_CGBP01000003.1"/>
</dbReference>